<keyword evidence="2" id="KW-0812">Transmembrane</keyword>
<organism evidence="4 5">
    <name type="scientific">Rhodopirellula baltica (strain DSM 10527 / NCIMB 13988 / SH1)</name>
    <dbReference type="NCBI Taxonomy" id="243090"/>
    <lineage>
        <taxon>Bacteria</taxon>
        <taxon>Pseudomonadati</taxon>
        <taxon>Planctomycetota</taxon>
        <taxon>Planctomycetia</taxon>
        <taxon>Pirellulales</taxon>
        <taxon>Pirellulaceae</taxon>
        <taxon>Rhodopirellula</taxon>
    </lineage>
</organism>
<evidence type="ECO:0000313" key="5">
    <source>
        <dbReference type="Proteomes" id="UP000001025"/>
    </source>
</evidence>
<dbReference type="PROSITE" id="PS50829">
    <property type="entry name" value="GYF"/>
    <property type="match status" value="1"/>
</dbReference>
<feature type="transmembrane region" description="Helical" evidence="2">
    <location>
        <begin position="274"/>
        <end position="295"/>
    </location>
</feature>
<protein>
    <recommendedName>
        <fullName evidence="3">GYF domain-containing protein</fullName>
    </recommendedName>
</protein>
<dbReference type="InParanoid" id="Q7UQE4"/>
<dbReference type="InterPro" id="IPR035445">
    <property type="entry name" value="GYF-like_dom_sf"/>
</dbReference>
<dbReference type="AlphaFoldDB" id="Q7UQE4"/>
<gene>
    <name evidence="4" type="ordered locus">RB6375</name>
</gene>
<feature type="region of interest" description="Disordered" evidence="1">
    <location>
        <begin position="63"/>
        <end position="156"/>
    </location>
</feature>
<dbReference type="eggNOG" id="ENOG502ZTKX">
    <property type="taxonomic scope" value="Bacteria"/>
</dbReference>
<dbReference type="KEGG" id="rba:RB6375"/>
<accession>Q7UQE4</accession>
<evidence type="ECO:0000313" key="4">
    <source>
        <dbReference type="EMBL" id="CAD74759.1"/>
    </source>
</evidence>
<keyword evidence="2" id="KW-0472">Membrane</keyword>
<keyword evidence="2" id="KW-1133">Transmembrane helix</keyword>
<feature type="domain" description="GYF" evidence="3">
    <location>
        <begin position="159"/>
        <end position="214"/>
    </location>
</feature>
<dbReference type="STRING" id="243090.RB6375"/>
<dbReference type="OrthoDB" id="292769at2"/>
<dbReference type="EnsemblBacteria" id="CAD74759">
    <property type="protein sequence ID" value="CAD74759"/>
    <property type="gene ID" value="RB6375"/>
</dbReference>
<evidence type="ECO:0000259" key="3">
    <source>
        <dbReference type="PROSITE" id="PS50829"/>
    </source>
</evidence>
<sequence>MVRLRSTDLVSSLLLLDSDHGVMGVRFACHACGKRLNIKNELAGRQGVCPACSVRFRIPTEDRPQSIAIEEESSGSHPAEVSDEQDPTDVLDSSDQTPSVDVADSSSSASTYAATASGGSTTIERPKVEKNAKPKSEKRPADPATAEPTKPEEILGDSTAVWYVRPPSGGQYGPADGPTMKQWISEGRIADSAMLWRDGWPDWKSAGEILRQLNHKGPTIAAQPAPKPILATPGNAHLVDGRLVDAPADRDKVAILHRGGPLESSKRKRSRKRIAATVALILLLVVLVAALAYVITR</sequence>
<evidence type="ECO:0000256" key="1">
    <source>
        <dbReference type="SAM" id="MobiDB-lite"/>
    </source>
</evidence>
<name>Q7UQE4_RHOBA</name>
<feature type="compositionally biased region" description="Basic and acidic residues" evidence="1">
    <location>
        <begin position="124"/>
        <end position="141"/>
    </location>
</feature>
<dbReference type="Proteomes" id="UP000001025">
    <property type="component" value="Chromosome"/>
</dbReference>
<dbReference type="InterPro" id="IPR025640">
    <property type="entry name" value="GYF_2"/>
</dbReference>
<dbReference type="PATRIC" id="fig|243090.15.peg.3077"/>
<feature type="compositionally biased region" description="Low complexity" evidence="1">
    <location>
        <begin position="99"/>
        <end position="122"/>
    </location>
</feature>
<dbReference type="InterPro" id="IPR003169">
    <property type="entry name" value="GYF"/>
</dbReference>
<reference evidence="4 5" key="1">
    <citation type="journal article" date="2003" name="Proc. Natl. Acad. Sci. U.S.A.">
        <title>Complete genome sequence of the marine planctomycete Pirellula sp. strain 1.</title>
        <authorList>
            <person name="Gloeckner F.O."/>
            <person name="Kube M."/>
            <person name="Bauer M."/>
            <person name="Teeling H."/>
            <person name="Lombardot T."/>
            <person name="Ludwig W."/>
            <person name="Gade D."/>
            <person name="Beck A."/>
            <person name="Borzym K."/>
            <person name="Heitmann K."/>
            <person name="Rabus R."/>
            <person name="Schlesner H."/>
            <person name="Amann R."/>
            <person name="Reinhardt R."/>
        </authorList>
    </citation>
    <scope>NUCLEOTIDE SEQUENCE [LARGE SCALE GENOMIC DNA]</scope>
    <source>
        <strain evidence="5">DSM 10527 / NCIMB 13988 / SH1</strain>
    </source>
</reference>
<dbReference type="EMBL" id="BX294144">
    <property type="protein sequence ID" value="CAD74759.1"/>
    <property type="molecule type" value="Genomic_DNA"/>
</dbReference>
<evidence type="ECO:0000256" key="2">
    <source>
        <dbReference type="SAM" id="Phobius"/>
    </source>
</evidence>
<dbReference type="Pfam" id="PF14237">
    <property type="entry name" value="GYF_2"/>
    <property type="match status" value="1"/>
</dbReference>
<dbReference type="HOGENOM" id="CLU_936497_0_0_0"/>
<dbReference type="SUPFAM" id="SSF55277">
    <property type="entry name" value="GYF domain"/>
    <property type="match status" value="1"/>
</dbReference>
<proteinExistence type="predicted"/>
<keyword evidence="5" id="KW-1185">Reference proteome</keyword>